<sequence length="49" mass="5473">MAVKQKVVMKIPMNGQNNNKKALQAVTKAKGIHLFRPPSDFLFLVLLPP</sequence>
<reference evidence="1" key="1">
    <citation type="journal article" date="2023" name="Nat. Commun.">
        <title>Diploid and tetraploid genomes of Acorus and the evolution of monocots.</title>
        <authorList>
            <person name="Ma L."/>
            <person name="Liu K.W."/>
            <person name="Li Z."/>
            <person name="Hsiao Y.Y."/>
            <person name="Qi Y."/>
            <person name="Fu T."/>
            <person name="Tang G.D."/>
            <person name="Zhang D."/>
            <person name="Sun W.H."/>
            <person name="Liu D.K."/>
            <person name="Li Y."/>
            <person name="Chen G.Z."/>
            <person name="Liu X.D."/>
            <person name="Liao X.Y."/>
            <person name="Jiang Y.T."/>
            <person name="Yu X."/>
            <person name="Hao Y."/>
            <person name="Huang J."/>
            <person name="Zhao X.W."/>
            <person name="Ke S."/>
            <person name="Chen Y.Y."/>
            <person name="Wu W.L."/>
            <person name="Hsu J.L."/>
            <person name="Lin Y.F."/>
            <person name="Huang M.D."/>
            <person name="Li C.Y."/>
            <person name="Huang L."/>
            <person name="Wang Z.W."/>
            <person name="Zhao X."/>
            <person name="Zhong W.Y."/>
            <person name="Peng D.H."/>
            <person name="Ahmad S."/>
            <person name="Lan S."/>
            <person name="Zhang J.S."/>
            <person name="Tsai W.C."/>
            <person name="Van de Peer Y."/>
            <person name="Liu Z.J."/>
        </authorList>
    </citation>
    <scope>NUCLEOTIDE SEQUENCE</scope>
    <source>
        <strain evidence="1">SCP</strain>
    </source>
</reference>
<keyword evidence="2" id="KW-1185">Reference proteome</keyword>
<reference evidence="1" key="2">
    <citation type="submission" date="2023-06" db="EMBL/GenBank/DDBJ databases">
        <authorList>
            <person name="Ma L."/>
            <person name="Liu K.-W."/>
            <person name="Li Z."/>
            <person name="Hsiao Y.-Y."/>
            <person name="Qi Y."/>
            <person name="Fu T."/>
            <person name="Tang G."/>
            <person name="Zhang D."/>
            <person name="Sun W.-H."/>
            <person name="Liu D.-K."/>
            <person name="Li Y."/>
            <person name="Chen G.-Z."/>
            <person name="Liu X.-D."/>
            <person name="Liao X.-Y."/>
            <person name="Jiang Y.-T."/>
            <person name="Yu X."/>
            <person name="Hao Y."/>
            <person name="Huang J."/>
            <person name="Zhao X.-W."/>
            <person name="Ke S."/>
            <person name="Chen Y.-Y."/>
            <person name="Wu W.-L."/>
            <person name="Hsu J.-L."/>
            <person name="Lin Y.-F."/>
            <person name="Huang M.-D."/>
            <person name="Li C.-Y."/>
            <person name="Huang L."/>
            <person name="Wang Z.-W."/>
            <person name="Zhao X."/>
            <person name="Zhong W.-Y."/>
            <person name="Peng D.-H."/>
            <person name="Ahmad S."/>
            <person name="Lan S."/>
            <person name="Zhang J.-S."/>
            <person name="Tsai W.-C."/>
            <person name="Van De Peer Y."/>
            <person name="Liu Z.-J."/>
        </authorList>
    </citation>
    <scope>NUCLEOTIDE SEQUENCE</scope>
    <source>
        <strain evidence="1">SCP</strain>
        <tissue evidence="1">Leaves</tissue>
    </source>
</reference>
<gene>
    <name evidence="1" type="ORF">QJS04_geneDACA013818</name>
</gene>
<evidence type="ECO:0000313" key="2">
    <source>
        <dbReference type="Proteomes" id="UP001179952"/>
    </source>
</evidence>
<protein>
    <submittedName>
        <fullName evidence="1">Uncharacterized protein</fullName>
    </submittedName>
</protein>
<dbReference type="Gene3D" id="3.30.70.100">
    <property type="match status" value="1"/>
</dbReference>
<dbReference type="Proteomes" id="UP001179952">
    <property type="component" value="Unassembled WGS sequence"/>
</dbReference>
<comment type="caution">
    <text evidence="1">The sequence shown here is derived from an EMBL/GenBank/DDBJ whole genome shotgun (WGS) entry which is preliminary data.</text>
</comment>
<evidence type="ECO:0000313" key="1">
    <source>
        <dbReference type="EMBL" id="KAK1269746.1"/>
    </source>
</evidence>
<organism evidence="1 2">
    <name type="scientific">Acorus gramineus</name>
    <name type="common">Dwarf sweet flag</name>
    <dbReference type="NCBI Taxonomy" id="55184"/>
    <lineage>
        <taxon>Eukaryota</taxon>
        <taxon>Viridiplantae</taxon>
        <taxon>Streptophyta</taxon>
        <taxon>Embryophyta</taxon>
        <taxon>Tracheophyta</taxon>
        <taxon>Spermatophyta</taxon>
        <taxon>Magnoliopsida</taxon>
        <taxon>Liliopsida</taxon>
        <taxon>Acoraceae</taxon>
        <taxon>Acorus</taxon>
    </lineage>
</organism>
<name>A0AAV9AZW8_ACOGR</name>
<proteinExistence type="predicted"/>
<dbReference type="AlphaFoldDB" id="A0AAV9AZW8"/>
<dbReference type="EMBL" id="JAUJYN010000006">
    <property type="protein sequence ID" value="KAK1269746.1"/>
    <property type="molecule type" value="Genomic_DNA"/>
</dbReference>
<accession>A0AAV9AZW8</accession>